<evidence type="ECO:0000313" key="2">
    <source>
        <dbReference type="EMBL" id="CDZ97201.1"/>
    </source>
</evidence>
<evidence type="ECO:0000256" key="1">
    <source>
        <dbReference type="SAM" id="MobiDB-lite"/>
    </source>
</evidence>
<feature type="compositionally biased region" description="Low complexity" evidence="1">
    <location>
        <begin position="1121"/>
        <end position="1135"/>
    </location>
</feature>
<feature type="compositionally biased region" description="Polar residues" evidence="1">
    <location>
        <begin position="882"/>
        <end position="892"/>
    </location>
</feature>
<feature type="region of interest" description="Disordered" evidence="1">
    <location>
        <begin position="640"/>
        <end position="664"/>
    </location>
</feature>
<feature type="region of interest" description="Disordered" evidence="1">
    <location>
        <begin position="1423"/>
        <end position="1442"/>
    </location>
</feature>
<reference evidence="2" key="1">
    <citation type="submission" date="2014-08" db="EMBL/GenBank/DDBJ databases">
        <authorList>
            <person name="Sharma Rahul"/>
            <person name="Thines Marco"/>
        </authorList>
    </citation>
    <scope>NUCLEOTIDE SEQUENCE</scope>
</reference>
<feature type="compositionally biased region" description="Polar residues" evidence="1">
    <location>
        <begin position="171"/>
        <end position="186"/>
    </location>
</feature>
<feature type="compositionally biased region" description="Pro residues" evidence="1">
    <location>
        <begin position="992"/>
        <end position="1002"/>
    </location>
</feature>
<feature type="compositionally biased region" description="Polar residues" evidence="1">
    <location>
        <begin position="1196"/>
        <end position="1207"/>
    </location>
</feature>
<feature type="compositionally biased region" description="Low complexity" evidence="1">
    <location>
        <begin position="1221"/>
        <end position="1238"/>
    </location>
</feature>
<feature type="compositionally biased region" description="Polar residues" evidence="1">
    <location>
        <begin position="1169"/>
        <end position="1179"/>
    </location>
</feature>
<protein>
    <submittedName>
        <fullName evidence="2">Uncharacterized protein</fullName>
    </submittedName>
</protein>
<feature type="compositionally biased region" description="Polar residues" evidence="1">
    <location>
        <begin position="294"/>
        <end position="315"/>
    </location>
</feature>
<feature type="region of interest" description="Disordered" evidence="1">
    <location>
        <begin position="487"/>
        <end position="581"/>
    </location>
</feature>
<feature type="region of interest" description="Disordered" evidence="1">
    <location>
        <begin position="1301"/>
        <end position="1362"/>
    </location>
</feature>
<feature type="compositionally biased region" description="Polar residues" evidence="1">
    <location>
        <begin position="1276"/>
        <end position="1288"/>
    </location>
</feature>
<proteinExistence type="predicted"/>
<name>A0A0F7SEZ7_PHARH</name>
<feature type="region of interest" description="Disordered" evidence="1">
    <location>
        <begin position="926"/>
        <end position="1144"/>
    </location>
</feature>
<feature type="region of interest" description="Disordered" evidence="1">
    <location>
        <begin position="1"/>
        <end position="36"/>
    </location>
</feature>
<feature type="compositionally biased region" description="Polar residues" evidence="1">
    <location>
        <begin position="646"/>
        <end position="659"/>
    </location>
</feature>
<feature type="compositionally biased region" description="Low complexity" evidence="1">
    <location>
        <begin position="13"/>
        <end position="22"/>
    </location>
</feature>
<feature type="compositionally biased region" description="Polar residues" evidence="1">
    <location>
        <begin position="357"/>
        <end position="383"/>
    </location>
</feature>
<organism evidence="2">
    <name type="scientific">Phaffia rhodozyma</name>
    <name type="common">Yeast</name>
    <name type="synonym">Xanthophyllomyces dendrorhous</name>
    <dbReference type="NCBI Taxonomy" id="264483"/>
    <lineage>
        <taxon>Eukaryota</taxon>
        <taxon>Fungi</taxon>
        <taxon>Dikarya</taxon>
        <taxon>Basidiomycota</taxon>
        <taxon>Agaricomycotina</taxon>
        <taxon>Tremellomycetes</taxon>
        <taxon>Cystofilobasidiales</taxon>
        <taxon>Mrakiaceae</taxon>
        <taxon>Phaffia</taxon>
    </lineage>
</organism>
<feature type="compositionally biased region" description="Basic and acidic residues" evidence="1">
    <location>
        <begin position="771"/>
        <end position="784"/>
    </location>
</feature>
<feature type="compositionally biased region" description="Polar residues" evidence="1">
    <location>
        <begin position="1303"/>
        <end position="1322"/>
    </location>
</feature>
<feature type="region of interest" description="Disordered" evidence="1">
    <location>
        <begin position="1169"/>
        <end position="1288"/>
    </location>
</feature>
<feature type="compositionally biased region" description="Basic residues" evidence="1">
    <location>
        <begin position="893"/>
        <end position="902"/>
    </location>
</feature>
<feature type="compositionally biased region" description="Basic and acidic residues" evidence="1">
    <location>
        <begin position="316"/>
        <end position="327"/>
    </location>
</feature>
<feature type="compositionally biased region" description="Basic and acidic residues" evidence="1">
    <location>
        <begin position="1423"/>
        <end position="1433"/>
    </location>
</feature>
<feature type="compositionally biased region" description="Basic residues" evidence="1">
    <location>
        <begin position="1041"/>
        <end position="1053"/>
    </location>
</feature>
<feature type="region of interest" description="Disordered" evidence="1">
    <location>
        <begin position="881"/>
        <end position="908"/>
    </location>
</feature>
<sequence>MRNRLKLKATFGSKNSKNSPKSPTHDSEDSGLQSKLVSAPSLNNISIASPGEDFRSSVILPDLSRQFSFLARTESPDALKKQLDRLREGEAKDSLTVEEEEIVLEELRQLREARLRKRPKPTPPSSFNYNPHSGHPLRSRLSEADHPSSSFFGGHNGDHEKIRRARKSESSRSLASQDSGDTAGRSTHSRRPSDFDLTSTSPLEPTSGPSYSSAGIVNSASLSSLTSEISSRFEDFSPPVSSPPLVSRSWKRKSLLDQLSHDQLNRISNTLARIDESNSFQASRHEEEPVVMSTFSNIKPGSQPSVRMLSPSNENIHNEESGLPKRDERKHKRSASQVTADRVQGYIPGMPRPVGSRSPSTASSRFGTSFNSSQETNNLSRDSSPLPGAQPYPSTFGHVRKSSLTPSQLSSSFIIPSLTEDLDEFNTLRSSESDQFLDSEHKPVDRENELFHSARSYASSYEDSTYLVPPSFPKSSIKHLSGNTAEHLLSDDEDDDTDRFMDAPRRQNNNMSVNSRASSISGLHEPTLSTSSSSRQPSDFQFGGPGRSLFLEPATVVSSRNSKNAPRGVSHTNDRSVSSATAFHGHERFSAILPAEDGIVESRYSRAPFQVGWNYPTSDAPEQHHASEHQLLALDSPSEPIHELSLPSNRSSYQHPTSKGSDDLGDVLEEAMMEKEGLRNINRRSLALEDLQPLVSQNEIDQTALMETLSPLTKEDIQIIHQRLMQPIVPLYQQAVLKVSETEKSEKEVGLLGHNEQSAHESVRSLSKTDSTTHRVTEQPDKLHATPPLPASFIDQASSLEPSIPSASEEIIAKYHAQSDLVKPGKGTVSEEATSQITPIEQDHSFGPSGSGLSPQPDCFVNMHEPGFADNFRAKVEAATHSLKNNSTSNKPARSKSLKGKGKLPISSPQFVSTTANVISKPIVSASPTPSIPPSPADSPVLPSPGTFKNGSGLGIRFGSKIRRKKSGEDLKSMDSSPRQPGYPWGQDSLPTSPPAVPPLPSSPLLNNPTSPDNPHTLFFPPLMYSTALPQPHLSAEKAPKPKKSLRNLLRPRKSSEPRSSPSSPSIPTPIDNPFSSPIVPQTPSIPPEGPSASLSQHAPLHPKEVLYGHVSGPSTELNRESSFSSNRSNDINKNNNKKTSDDESARAMEILFDAAQKLEIDSADVSQMLQRSNSQMSSRKSHYSNRSDDHKEGLSSISRVPSTRRSPTMIETVVEDPMETSNLSSTTHLRTLSSQQSGVGRSNSVLRRTIIMPDDTRSSWGLNRSSDKDIHRSQHSGSSLLHRSPAKSQLNVYNLDNERKSFSSSQGHGRSPSMNSQTNRSSDSRPPLQKSLSSTDDSLYDLYDGEGDVRSDHHDKRQSSLTAPSDAIEVLEMSNGDVLYNVLQNLRDVQDIDDIDWDMHSEISASDPSRMSIDEPVQFTFKDRDSSIDPRRSTHKSRAPRPETKIFYSSSRQMAELIDEIAREHDQGVLQFTPSPVVSPTTPIFLSVAPHAPLSIPKRSTSINRQFLAARVSDAPSFTPSQTSSLTSMDTKLDRLMHSLE</sequence>
<accession>A0A0F7SEZ7</accession>
<feature type="region of interest" description="Disordered" evidence="1">
    <location>
        <begin position="114"/>
        <end position="214"/>
    </location>
</feature>
<feature type="compositionally biased region" description="Polar residues" evidence="1">
    <location>
        <begin position="506"/>
        <end position="521"/>
    </location>
</feature>
<feature type="compositionally biased region" description="Low complexity" evidence="1">
    <location>
        <begin position="1003"/>
        <end position="1015"/>
    </location>
</feature>
<feature type="region of interest" description="Disordered" evidence="1">
    <location>
        <begin position="294"/>
        <end position="403"/>
    </location>
</feature>
<feature type="compositionally biased region" description="Basic and acidic residues" evidence="1">
    <location>
        <begin position="1348"/>
        <end position="1359"/>
    </location>
</feature>
<feature type="compositionally biased region" description="Low complexity" evidence="1">
    <location>
        <begin position="1058"/>
        <end position="1070"/>
    </location>
</feature>
<feature type="region of interest" description="Disordered" evidence="1">
    <location>
        <begin position="747"/>
        <end position="793"/>
    </location>
</feature>
<feature type="compositionally biased region" description="Polar residues" evidence="1">
    <location>
        <begin position="196"/>
        <end position="214"/>
    </location>
</feature>
<dbReference type="EMBL" id="LN483167">
    <property type="protein sequence ID" value="CDZ97201.1"/>
    <property type="molecule type" value="Genomic_DNA"/>
</dbReference>
<feature type="compositionally biased region" description="Polar residues" evidence="1">
    <location>
        <begin position="1074"/>
        <end position="1083"/>
    </location>
</feature>
<feature type="compositionally biased region" description="Low complexity" evidence="1">
    <location>
        <begin position="1332"/>
        <end position="1343"/>
    </location>
</feature>